<comment type="caution">
    <text evidence="2">The sequence shown here is derived from an EMBL/GenBank/DDBJ whole genome shotgun (WGS) entry which is preliminary data.</text>
</comment>
<gene>
    <name evidence="2" type="ORF">AXG93_763s1330</name>
</gene>
<dbReference type="Proteomes" id="UP000077202">
    <property type="component" value="Unassembled WGS sequence"/>
</dbReference>
<sequence>MRGGQKLSSGSDEFHSLAASAVVSFRSDSIDRTADPANGHVPLDATTRGGRDRLSANSRVQQKDCDCVTRPPDGLWLWIRRHSEYPTNSPSMLPCEISAEAAYSGSNRKHDGVCGLTLNMRSTMLYRPEETDGAVSATASALLYS</sequence>
<dbReference type="AlphaFoldDB" id="A0A176WPS6"/>
<protein>
    <submittedName>
        <fullName evidence="2">Uncharacterized protein</fullName>
    </submittedName>
</protein>
<organism evidence="2 3">
    <name type="scientific">Marchantia polymorpha subsp. ruderalis</name>
    <dbReference type="NCBI Taxonomy" id="1480154"/>
    <lineage>
        <taxon>Eukaryota</taxon>
        <taxon>Viridiplantae</taxon>
        <taxon>Streptophyta</taxon>
        <taxon>Embryophyta</taxon>
        <taxon>Marchantiophyta</taxon>
        <taxon>Marchantiopsida</taxon>
        <taxon>Marchantiidae</taxon>
        <taxon>Marchantiales</taxon>
        <taxon>Marchantiaceae</taxon>
        <taxon>Marchantia</taxon>
    </lineage>
</organism>
<dbReference type="EMBL" id="LVLJ01000267">
    <property type="protein sequence ID" value="OAE35099.1"/>
    <property type="molecule type" value="Genomic_DNA"/>
</dbReference>
<evidence type="ECO:0000313" key="2">
    <source>
        <dbReference type="EMBL" id="OAE35099.1"/>
    </source>
</evidence>
<accession>A0A176WPS6</accession>
<evidence type="ECO:0000313" key="3">
    <source>
        <dbReference type="Proteomes" id="UP000077202"/>
    </source>
</evidence>
<feature type="region of interest" description="Disordered" evidence="1">
    <location>
        <begin position="28"/>
        <end position="58"/>
    </location>
</feature>
<keyword evidence="3" id="KW-1185">Reference proteome</keyword>
<reference evidence="2" key="1">
    <citation type="submission" date="2016-03" db="EMBL/GenBank/DDBJ databases">
        <title>Mechanisms controlling the formation of the plant cell surface in tip-growing cells are functionally conserved among land plants.</title>
        <authorList>
            <person name="Honkanen S."/>
            <person name="Jones V.A."/>
            <person name="Morieri G."/>
            <person name="Champion C."/>
            <person name="Hetherington A.J."/>
            <person name="Kelly S."/>
            <person name="Saint-Marcoux D."/>
            <person name="Proust H."/>
            <person name="Prescott H."/>
            <person name="Dolan L."/>
        </authorList>
    </citation>
    <scope>NUCLEOTIDE SEQUENCE [LARGE SCALE GENOMIC DNA]</scope>
    <source>
        <tissue evidence="2">Whole gametophyte</tissue>
    </source>
</reference>
<evidence type="ECO:0000256" key="1">
    <source>
        <dbReference type="SAM" id="MobiDB-lite"/>
    </source>
</evidence>
<proteinExistence type="predicted"/>
<name>A0A176WPS6_MARPO</name>